<feature type="domain" description="PTPRJ transmembrane" evidence="4">
    <location>
        <begin position="43"/>
        <end position="139"/>
    </location>
</feature>
<dbReference type="InterPro" id="IPR050713">
    <property type="entry name" value="RTP_Phos/Ushers"/>
</dbReference>
<name>A0A7R8WY93_9CRUS</name>
<keyword evidence="3" id="KW-1133">Transmembrane helix</keyword>
<keyword evidence="3" id="KW-0472">Membrane</keyword>
<evidence type="ECO:0000259" key="4">
    <source>
        <dbReference type="Pfam" id="PF18861"/>
    </source>
</evidence>
<dbReference type="EMBL" id="OB680085">
    <property type="protein sequence ID" value="CAD7236573.1"/>
    <property type="molecule type" value="Genomic_DNA"/>
</dbReference>
<gene>
    <name evidence="5" type="ORF">CTOB1V02_LOCUS14388</name>
</gene>
<reference evidence="5" key="1">
    <citation type="submission" date="2020-11" db="EMBL/GenBank/DDBJ databases">
        <authorList>
            <person name="Tran Van P."/>
        </authorList>
    </citation>
    <scope>NUCLEOTIDE SEQUENCE</scope>
</reference>
<proteinExistence type="predicted"/>
<dbReference type="InterPro" id="IPR041201">
    <property type="entry name" value="PTPRJ_TM"/>
</dbReference>
<dbReference type="Pfam" id="PF18861">
    <property type="entry name" value="PTP_tm"/>
    <property type="match status" value="1"/>
</dbReference>
<feature type="compositionally biased region" description="Basic residues" evidence="2">
    <location>
        <begin position="195"/>
        <end position="213"/>
    </location>
</feature>
<evidence type="ECO:0000313" key="5">
    <source>
        <dbReference type="EMBL" id="CAD7236573.1"/>
    </source>
</evidence>
<organism evidence="5">
    <name type="scientific">Cyprideis torosa</name>
    <dbReference type="NCBI Taxonomy" id="163714"/>
    <lineage>
        <taxon>Eukaryota</taxon>
        <taxon>Metazoa</taxon>
        <taxon>Ecdysozoa</taxon>
        <taxon>Arthropoda</taxon>
        <taxon>Crustacea</taxon>
        <taxon>Oligostraca</taxon>
        <taxon>Ostracoda</taxon>
        <taxon>Podocopa</taxon>
        <taxon>Podocopida</taxon>
        <taxon>Cytherocopina</taxon>
        <taxon>Cytheroidea</taxon>
        <taxon>Cytherideidae</taxon>
        <taxon>Cyprideis</taxon>
    </lineage>
</organism>
<feature type="region of interest" description="Disordered" evidence="2">
    <location>
        <begin position="195"/>
        <end position="224"/>
    </location>
</feature>
<evidence type="ECO:0000256" key="2">
    <source>
        <dbReference type="SAM" id="MobiDB-lite"/>
    </source>
</evidence>
<dbReference type="InterPro" id="IPR013783">
    <property type="entry name" value="Ig-like_fold"/>
</dbReference>
<dbReference type="EC" id="3.1.3.48" evidence="1"/>
<accession>A0A7R8WY93</accession>
<dbReference type="GO" id="GO:0004725">
    <property type="term" value="F:protein tyrosine phosphatase activity"/>
    <property type="evidence" value="ECO:0007669"/>
    <property type="project" value="UniProtKB-EC"/>
</dbReference>
<sequence length="232" mass="25759">MGYGLVDFYETRMPVWAPPPPSPDAYPTEVTSTSESISIRFRKNSFSNRNGEIVAFAIIVAEDFGVPTLLDLPRYQDVQRYSSWPPYQANEPYFPFASNNSFVDFTIGTESCEGKTHYCNGPLKPGTAYRIKVRAFTSREKYADTSWSPPIETLPSGSGAYVGAVVGSLLILLVVVVLFLMRRYHVGPCRGPLRAKPRHSGPHHGHHHHHHSKGTVGDDSLSLPDSVIVTNR</sequence>
<dbReference type="OrthoDB" id="8609993at2759"/>
<evidence type="ECO:0000256" key="3">
    <source>
        <dbReference type="SAM" id="Phobius"/>
    </source>
</evidence>
<evidence type="ECO:0000256" key="1">
    <source>
        <dbReference type="ARBA" id="ARBA00013064"/>
    </source>
</evidence>
<protein>
    <recommendedName>
        <fullName evidence="1">protein-tyrosine-phosphatase</fullName>
        <ecNumber evidence="1">3.1.3.48</ecNumber>
    </recommendedName>
</protein>
<dbReference type="PANTHER" id="PTHR46957">
    <property type="entry name" value="CYTOKINE RECEPTOR"/>
    <property type="match status" value="1"/>
</dbReference>
<dbReference type="AlphaFoldDB" id="A0A7R8WY93"/>
<dbReference type="GO" id="GO:0016020">
    <property type="term" value="C:membrane"/>
    <property type="evidence" value="ECO:0007669"/>
    <property type="project" value="UniProtKB-SubCell"/>
</dbReference>
<dbReference type="SUPFAM" id="SSF49265">
    <property type="entry name" value="Fibronectin type III"/>
    <property type="match status" value="1"/>
</dbReference>
<keyword evidence="3" id="KW-0812">Transmembrane</keyword>
<dbReference type="PANTHER" id="PTHR46957:SF3">
    <property type="entry name" value="CYTOKINE RECEPTOR"/>
    <property type="match status" value="1"/>
</dbReference>
<dbReference type="Gene3D" id="2.60.40.10">
    <property type="entry name" value="Immunoglobulins"/>
    <property type="match status" value="1"/>
</dbReference>
<dbReference type="InterPro" id="IPR036116">
    <property type="entry name" value="FN3_sf"/>
</dbReference>
<feature type="transmembrane region" description="Helical" evidence="3">
    <location>
        <begin position="160"/>
        <end position="181"/>
    </location>
</feature>